<dbReference type="InterPro" id="IPR036322">
    <property type="entry name" value="WD40_repeat_dom_sf"/>
</dbReference>
<accession>A0A3Q1FFI5</accession>
<name>A0A3Q1FFI5_9TELE</name>
<evidence type="ECO:0000313" key="11">
    <source>
        <dbReference type="Ensembl" id="ENSAPOP00000005805.1"/>
    </source>
</evidence>
<dbReference type="GeneTree" id="ENSGT00940000161555"/>
<dbReference type="PROSITE" id="PS50082">
    <property type="entry name" value="WD_REPEATS_2"/>
    <property type="match status" value="1"/>
</dbReference>
<dbReference type="PANTHER" id="PTHR14885:SF3">
    <property type="entry name" value="CILIA- AND FLAGELLA-ASSOCIATED PROTEIN 44"/>
    <property type="match status" value="1"/>
</dbReference>
<evidence type="ECO:0000256" key="1">
    <source>
        <dbReference type="ARBA" id="ARBA00004430"/>
    </source>
</evidence>
<dbReference type="InterPro" id="IPR015943">
    <property type="entry name" value="WD40/YVTN_repeat-like_dom_sf"/>
</dbReference>
<dbReference type="GO" id="GO:0003341">
    <property type="term" value="P:cilium movement"/>
    <property type="evidence" value="ECO:0007669"/>
    <property type="project" value="UniProtKB-ARBA"/>
</dbReference>
<reference evidence="11" key="2">
    <citation type="submission" date="2025-09" db="UniProtKB">
        <authorList>
            <consortium name="Ensembl"/>
        </authorList>
    </citation>
    <scope>IDENTIFICATION</scope>
</reference>
<evidence type="ECO:0000256" key="2">
    <source>
        <dbReference type="ARBA" id="ARBA00022490"/>
    </source>
</evidence>
<feature type="compositionally biased region" description="Acidic residues" evidence="10">
    <location>
        <begin position="317"/>
        <end position="327"/>
    </location>
</feature>
<protein>
    <submittedName>
        <fullName evidence="11">Uncharacterized protein</fullName>
    </submittedName>
</protein>
<keyword evidence="5 9" id="KW-0175">Coiled coil</keyword>
<feature type="compositionally biased region" description="Basic and acidic residues" evidence="10">
    <location>
        <begin position="302"/>
        <end position="313"/>
    </location>
</feature>
<feature type="region of interest" description="Disordered" evidence="10">
    <location>
        <begin position="302"/>
        <end position="333"/>
    </location>
</feature>
<dbReference type="InParanoid" id="A0A3Q1FFI5"/>
<dbReference type="Proteomes" id="UP000257200">
    <property type="component" value="Unplaced"/>
</dbReference>
<dbReference type="STRING" id="80966.ENSAPOP00000005805"/>
<feature type="coiled-coil region" evidence="9">
    <location>
        <begin position="385"/>
        <end position="412"/>
    </location>
</feature>
<feature type="repeat" description="WD" evidence="8">
    <location>
        <begin position="196"/>
        <end position="230"/>
    </location>
</feature>
<dbReference type="Pfam" id="PF00400">
    <property type="entry name" value="WD40"/>
    <property type="match status" value="1"/>
</dbReference>
<keyword evidence="12" id="KW-1185">Reference proteome</keyword>
<sequence>EDGQLLTFGSDGVIRGWDYELISGADCDTDSGRFEMEPLNEMVIGHNICISSMVKSSLSDSFVWFAQDSNGKIWKLDLSFSNKALDPVCLFSFHHGPIQGLDVSKTSYLMATIALDYSVKVFDFLEKRELKTFSFKKNIQKGKTLPYMVGFHGCLLLIGFEDGVVRVFELYNPQRLHVLSEHSPKDDAGLRLKQAFKPHNAAVTAVAYERNGEILATGSVDCTVFFFTVEEKFNPIGFVHVPGAVQALEWSPQSHVSLILSCYPPITFHLSELPRRSFRFTSIKSRIKEEIIKHRVLKEEKKKEKEERLKESQQTDAEQEEEEEEELSPLYIPDSPSPLYCGLYSRPGQFWLSMVQTQTLFFSPLTFPPSSIESAKQNLQKDCLRREAERKLQEKQKKLAGLQKKYEQVLKVNQSLPEHVHLIPEVQKHVLKLLILLCIKKSIT</sequence>
<dbReference type="GO" id="GO:0005930">
    <property type="term" value="C:axoneme"/>
    <property type="evidence" value="ECO:0007669"/>
    <property type="project" value="UniProtKB-SubCell"/>
</dbReference>
<dbReference type="SUPFAM" id="SSF50978">
    <property type="entry name" value="WD40 repeat-like"/>
    <property type="match status" value="1"/>
</dbReference>
<keyword evidence="3 8" id="KW-0853">WD repeat</keyword>
<evidence type="ECO:0000256" key="3">
    <source>
        <dbReference type="ARBA" id="ARBA00022574"/>
    </source>
</evidence>
<evidence type="ECO:0000256" key="7">
    <source>
        <dbReference type="ARBA" id="ARBA00023273"/>
    </source>
</evidence>
<dbReference type="Ensembl" id="ENSAPOT00000007730.1">
    <property type="protein sequence ID" value="ENSAPOP00000005805.1"/>
    <property type="gene ID" value="ENSAPOG00000007579.1"/>
</dbReference>
<organism evidence="11 12">
    <name type="scientific">Acanthochromis polyacanthus</name>
    <name type="common">spiny chromis</name>
    <dbReference type="NCBI Taxonomy" id="80966"/>
    <lineage>
        <taxon>Eukaryota</taxon>
        <taxon>Metazoa</taxon>
        <taxon>Chordata</taxon>
        <taxon>Craniata</taxon>
        <taxon>Vertebrata</taxon>
        <taxon>Euteleostomi</taxon>
        <taxon>Actinopterygii</taxon>
        <taxon>Neopterygii</taxon>
        <taxon>Teleostei</taxon>
        <taxon>Neoteleostei</taxon>
        <taxon>Acanthomorphata</taxon>
        <taxon>Ovalentaria</taxon>
        <taxon>Pomacentridae</taxon>
        <taxon>Acanthochromis</taxon>
    </lineage>
</organism>
<comment type="subcellular location">
    <subcellularLocation>
        <location evidence="1">Cytoplasm</location>
        <location evidence="1">Cytoskeleton</location>
        <location evidence="1">Cilium axoneme</location>
    </subcellularLocation>
</comment>
<dbReference type="InterPro" id="IPR001680">
    <property type="entry name" value="WD40_rpt"/>
</dbReference>
<keyword evidence="4" id="KW-0677">Repeat</keyword>
<keyword evidence="7" id="KW-0966">Cell projection</keyword>
<dbReference type="PANTHER" id="PTHR14885">
    <property type="entry name" value="CILIA- AND FLAGELLA-ASSOCIATED PROTEIN 43-RELATED"/>
    <property type="match status" value="1"/>
</dbReference>
<dbReference type="SMART" id="SM00320">
    <property type="entry name" value="WD40"/>
    <property type="match status" value="2"/>
</dbReference>
<dbReference type="Gene3D" id="2.130.10.10">
    <property type="entry name" value="YVTN repeat-like/Quinoprotein amine dehydrogenase"/>
    <property type="match status" value="1"/>
</dbReference>
<evidence type="ECO:0000256" key="10">
    <source>
        <dbReference type="SAM" id="MobiDB-lite"/>
    </source>
</evidence>
<evidence type="ECO:0000256" key="8">
    <source>
        <dbReference type="PROSITE-ProRule" id="PRU00221"/>
    </source>
</evidence>
<evidence type="ECO:0000256" key="9">
    <source>
        <dbReference type="SAM" id="Coils"/>
    </source>
</evidence>
<reference evidence="11" key="1">
    <citation type="submission" date="2025-08" db="UniProtKB">
        <authorList>
            <consortium name="Ensembl"/>
        </authorList>
    </citation>
    <scope>IDENTIFICATION</scope>
</reference>
<evidence type="ECO:0000256" key="5">
    <source>
        <dbReference type="ARBA" id="ARBA00023054"/>
    </source>
</evidence>
<evidence type="ECO:0000256" key="6">
    <source>
        <dbReference type="ARBA" id="ARBA00023212"/>
    </source>
</evidence>
<proteinExistence type="predicted"/>
<dbReference type="AlphaFoldDB" id="A0A3Q1FFI5"/>
<evidence type="ECO:0000256" key="4">
    <source>
        <dbReference type="ARBA" id="ARBA00022737"/>
    </source>
</evidence>
<keyword evidence="6" id="KW-0206">Cytoskeleton</keyword>
<evidence type="ECO:0000313" key="12">
    <source>
        <dbReference type="Proteomes" id="UP000257200"/>
    </source>
</evidence>
<keyword evidence="2" id="KW-0963">Cytoplasm</keyword>